<comment type="caution">
    <text evidence="1">The sequence shown here is derived from an EMBL/GenBank/DDBJ whole genome shotgun (WGS) entry which is preliminary data.</text>
</comment>
<accession>A0A0F9JVD2</accession>
<dbReference type="EMBL" id="LAZR01016820">
    <property type="protein sequence ID" value="KKM02873.1"/>
    <property type="molecule type" value="Genomic_DNA"/>
</dbReference>
<protein>
    <recommendedName>
        <fullName evidence="2">SMP-30/Gluconolactonase/LRE-like region domain-containing protein</fullName>
    </recommendedName>
</protein>
<gene>
    <name evidence="1" type="ORF">LCGC14_1780070</name>
</gene>
<proteinExistence type="predicted"/>
<dbReference type="AlphaFoldDB" id="A0A0F9JVD2"/>
<feature type="non-terminal residue" evidence="1">
    <location>
        <position position="1"/>
    </location>
</feature>
<sequence>VHKITFDADGKVTSNTIFAKDKCLKSMDGIGIDKDDNIYMMVAANRVLDGRPYHLERAETLVKVRPGRARIVSGRKNIPVPLSARPDRPAEMTRAPDGPMWVRGHQWLYGGVGFGGFNSSKGGGGCACWHARFGLDYFRRSFVPEVDHFSVAVLDTNGNVIMRIGRYGNADDGRPLAAADGAARGRSVGGDEVAIMHAAYVATHTDRRVFIADAGNQRILSVKLDYHAGERLPLRHLAGNAP</sequence>
<reference evidence="1" key="1">
    <citation type="journal article" date="2015" name="Nature">
        <title>Complex archaea that bridge the gap between prokaryotes and eukaryotes.</title>
        <authorList>
            <person name="Spang A."/>
            <person name="Saw J.H."/>
            <person name="Jorgensen S.L."/>
            <person name="Zaremba-Niedzwiedzka K."/>
            <person name="Martijn J."/>
            <person name="Lind A.E."/>
            <person name="van Eijk R."/>
            <person name="Schleper C."/>
            <person name="Guy L."/>
            <person name="Ettema T.J."/>
        </authorList>
    </citation>
    <scope>NUCLEOTIDE SEQUENCE</scope>
</reference>
<evidence type="ECO:0000313" key="1">
    <source>
        <dbReference type="EMBL" id="KKM02873.1"/>
    </source>
</evidence>
<evidence type="ECO:0008006" key="2">
    <source>
        <dbReference type="Google" id="ProtNLM"/>
    </source>
</evidence>
<organism evidence="1">
    <name type="scientific">marine sediment metagenome</name>
    <dbReference type="NCBI Taxonomy" id="412755"/>
    <lineage>
        <taxon>unclassified sequences</taxon>
        <taxon>metagenomes</taxon>
        <taxon>ecological metagenomes</taxon>
    </lineage>
</organism>
<name>A0A0F9JVD2_9ZZZZ</name>